<evidence type="ECO:0000313" key="3">
    <source>
        <dbReference type="Proteomes" id="UP001187192"/>
    </source>
</evidence>
<comment type="caution">
    <text evidence="2">The sequence shown here is derived from an EMBL/GenBank/DDBJ whole genome shotgun (WGS) entry which is preliminary data.</text>
</comment>
<dbReference type="Proteomes" id="UP001187192">
    <property type="component" value="Unassembled WGS sequence"/>
</dbReference>
<protein>
    <submittedName>
        <fullName evidence="2">Uncharacterized protein</fullName>
    </submittedName>
</protein>
<sequence>MCRSTDYHGFPIGRSRDRLKIRSFVVDFSGLDAAGKPLPHSLTLVYLPRINDSALEVSGSKIRPDTPAFVSLHRGGGGGGGGEISFGSKERVVVSEGVRFEVYLREEKVLKGNFRRDEDDDWRLDCGCAMETKIDALAAAAAEVRVSAEGGVAAMRESVAMAVGRRRPRWCGRGLEEIPEEREVESEDDQDDRTAVCDSDCEGRGSDGWGGGGGDGDGMDGGDEEGIGMDMDMEGVGWAVDREMPCA</sequence>
<dbReference type="PANTHER" id="PTHR37244:SF1">
    <property type="entry name" value="NADP-SPECIFIC GLUTAMATE DEHYDROGENASE"/>
    <property type="match status" value="1"/>
</dbReference>
<dbReference type="EMBL" id="BTGU01000003">
    <property type="protein sequence ID" value="GMN31334.1"/>
    <property type="molecule type" value="Genomic_DNA"/>
</dbReference>
<organism evidence="2 3">
    <name type="scientific">Ficus carica</name>
    <name type="common">Common fig</name>
    <dbReference type="NCBI Taxonomy" id="3494"/>
    <lineage>
        <taxon>Eukaryota</taxon>
        <taxon>Viridiplantae</taxon>
        <taxon>Streptophyta</taxon>
        <taxon>Embryophyta</taxon>
        <taxon>Tracheophyta</taxon>
        <taxon>Spermatophyta</taxon>
        <taxon>Magnoliopsida</taxon>
        <taxon>eudicotyledons</taxon>
        <taxon>Gunneridae</taxon>
        <taxon>Pentapetalae</taxon>
        <taxon>rosids</taxon>
        <taxon>fabids</taxon>
        <taxon>Rosales</taxon>
        <taxon>Moraceae</taxon>
        <taxon>Ficeae</taxon>
        <taxon>Ficus</taxon>
    </lineage>
</organism>
<name>A0AA87Z720_FICCA</name>
<feature type="compositionally biased region" description="Acidic residues" evidence="1">
    <location>
        <begin position="217"/>
        <end position="230"/>
    </location>
</feature>
<keyword evidence="3" id="KW-1185">Reference proteome</keyword>
<feature type="compositionally biased region" description="Gly residues" evidence="1">
    <location>
        <begin position="206"/>
        <end position="216"/>
    </location>
</feature>
<reference evidence="2" key="1">
    <citation type="submission" date="2023-07" db="EMBL/GenBank/DDBJ databases">
        <title>draft genome sequence of fig (Ficus carica).</title>
        <authorList>
            <person name="Takahashi T."/>
            <person name="Nishimura K."/>
        </authorList>
    </citation>
    <scope>NUCLEOTIDE SEQUENCE</scope>
</reference>
<gene>
    <name evidence="2" type="ORF">TIFTF001_003211</name>
</gene>
<feature type="compositionally biased region" description="Acidic residues" evidence="1">
    <location>
        <begin position="178"/>
        <end position="191"/>
    </location>
</feature>
<dbReference type="PANTHER" id="PTHR37244">
    <property type="entry name" value="NADP-SPECIFIC GLUTAMATE DEHYDROGENASE"/>
    <property type="match status" value="1"/>
</dbReference>
<feature type="region of interest" description="Disordered" evidence="1">
    <location>
        <begin position="178"/>
        <end position="230"/>
    </location>
</feature>
<evidence type="ECO:0000256" key="1">
    <source>
        <dbReference type="SAM" id="MobiDB-lite"/>
    </source>
</evidence>
<evidence type="ECO:0000313" key="2">
    <source>
        <dbReference type="EMBL" id="GMN31334.1"/>
    </source>
</evidence>
<accession>A0AA87Z720</accession>
<proteinExistence type="predicted"/>
<dbReference type="AlphaFoldDB" id="A0AA87Z720"/>